<dbReference type="InterPro" id="IPR017469">
    <property type="entry name" value="PEP-CTERM_FemAB-rel"/>
</dbReference>
<dbReference type="SUPFAM" id="SSF55729">
    <property type="entry name" value="Acyl-CoA N-acyltransferases (Nat)"/>
    <property type="match status" value="2"/>
</dbReference>
<dbReference type="InterPro" id="IPR050644">
    <property type="entry name" value="PG_Glycine_Bridge_Synth"/>
</dbReference>
<dbReference type="Proteomes" id="UP000239724">
    <property type="component" value="Unassembled WGS sequence"/>
</dbReference>
<dbReference type="AlphaFoldDB" id="A0A2S6NN84"/>
<comment type="caution">
    <text evidence="2">The sequence shown here is derived from an EMBL/GenBank/DDBJ whole genome shotgun (WGS) entry which is preliminary data.</text>
</comment>
<keyword evidence="3" id="KW-1185">Reference proteome</keyword>
<accession>A0A2S6NN84</accession>
<name>A0A2S6NN84_RHOGL</name>
<dbReference type="OrthoDB" id="9773932at2"/>
<dbReference type="PANTHER" id="PTHR36174">
    <property type="entry name" value="LIPID II:GLYCINE GLYCYLTRANSFERASE"/>
    <property type="match status" value="1"/>
</dbReference>
<dbReference type="NCBIfam" id="TIGR03019">
    <property type="entry name" value="pepcterm_femAB"/>
    <property type="match status" value="1"/>
</dbReference>
<dbReference type="EMBL" id="NHRY01000040">
    <property type="protein sequence ID" value="PPQ38474.1"/>
    <property type="molecule type" value="Genomic_DNA"/>
</dbReference>
<organism evidence="2 3">
    <name type="scientific">Rhodopila globiformis</name>
    <name type="common">Rhodopseudomonas globiformis</name>
    <dbReference type="NCBI Taxonomy" id="1071"/>
    <lineage>
        <taxon>Bacteria</taxon>
        <taxon>Pseudomonadati</taxon>
        <taxon>Pseudomonadota</taxon>
        <taxon>Alphaproteobacteria</taxon>
        <taxon>Acetobacterales</taxon>
        <taxon>Acetobacteraceae</taxon>
        <taxon>Rhodopila</taxon>
    </lineage>
</organism>
<protein>
    <submittedName>
        <fullName evidence="2">Peptidoglycan bridge formation protein FemAB</fullName>
    </submittedName>
</protein>
<reference evidence="2 3" key="1">
    <citation type="journal article" date="2018" name="Arch. Microbiol.">
        <title>New insights into the metabolic potential of the phototrophic purple bacterium Rhodopila globiformis DSM 161(T) from its draft genome sequence and evidence for a vanadium-dependent nitrogenase.</title>
        <authorList>
            <person name="Imhoff J.F."/>
            <person name="Rahn T."/>
            <person name="Kunzel S."/>
            <person name="Neulinger S.C."/>
        </authorList>
    </citation>
    <scope>NUCLEOTIDE SEQUENCE [LARGE SCALE GENOMIC DNA]</scope>
    <source>
        <strain evidence="2 3">DSM 161</strain>
    </source>
</reference>
<gene>
    <name evidence="2" type="ORF">CCS01_02315</name>
</gene>
<proteinExistence type="predicted"/>
<sequence>MPIKVRSLDQDSLAVWDRFVRAMPAGTFCHLAGWAQVIQTAFGHTPYYIYAERDGAMTGVLPLVRVKTRLFGDSLVSNPFCVYGGPLAADADSHAALVDHAEALMRQTGVSATEFRYREPPDFPVEDGWIDRPDLYVTFRKAITADHDANMKAIPRKQRAMVRKGIQLGLTSEAGQDVKTLHRVYAESVRNLGTPVFPRRYFRVLMATFGKDADVVTIRRDGTPVASVLNFYFRDEVLPYYGGGTQEARACAGNDFMYWEVMRRAADRGCRMFDFGRSKLGTGAYAFKHNWGFEASKLHYRFRLKPGGSIPDHNPLNPKYRLFIAAWKRLPLPVANAVGPFIVRGLG</sequence>
<evidence type="ECO:0000313" key="3">
    <source>
        <dbReference type="Proteomes" id="UP000239724"/>
    </source>
</evidence>
<dbReference type="InterPro" id="IPR038740">
    <property type="entry name" value="BioF2-like_GNAT_dom"/>
</dbReference>
<dbReference type="RefSeq" id="WP_104517230.1">
    <property type="nucleotide sequence ID" value="NZ_NHRY01000040.1"/>
</dbReference>
<evidence type="ECO:0000259" key="1">
    <source>
        <dbReference type="Pfam" id="PF13480"/>
    </source>
</evidence>
<evidence type="ECO:0000313" key="2">
    <source>
        <dbReference type="EMBL" id="PPQ38474.1"/>
    </source>
</evidence>
<dbReference type="PANTHER" id="PTHR36174:SF1">
    <property type="entry name" value="LIPID II:GLYCINE GLYCYLTRANSFERASE"/>
    <property type="match status" value="1"/>
</dbReference>
<dbReference type="Gene3D" id="3.40.630.30">
    <property type="match status" value="2"/>
</dbReference>
<dbReference type="Pfam" id="PF13480">
    <property type="entry name" value="Acetyltransf_6"/>
    <property type="match status" value="1"/>
</dbReference>
<dbReference type="InterPro" id="IPR016181">
    <property type="entry name" value="Acyl_CoA_acyltransferase"/>
</dbReference>
<feature type="domain" description="BioF2-like acetyltransferase" evidence="1">
    <location>
        <begin position="156"/>
        <end position="288"/>
    </location>
</feature>